<accession>A0A812LGF1</accession>
<feature type="non-terminal residue" evidence="1">
    <location>
        <position position="51"/>
    </location>
</feature>
<name>A0A812LGF1_9DINO</name>
<feature type="non-terminal residue" evidence="1">
    <location>
        <position position="1"/>
    </location>
</feature>
<protein>
    <submittedName>
        <fullName evidence="1">Uncharacterized protein</fullName>
    </submittedName>
</protein>
<evidence type="ECO:0000313" key="1">
    <source>
        <dbReference type="EMBL" id="CAE7244554.1"/>
    </source>
</evidence>
<dbReference type="AlphaFoldDB" id="A0A812LGF1"/>
<organism evidence="1 2">
    <name type="scientific">Symbiodinium necroappetens</name>
    <dbReference type="NCBI Taxonomy" id="1628268"/>
    <lineage>
        <taxon>Eukaryota</taxon>
        <taxon>Sar</taxon>
        <taxon>Alveolata</taxon>
        <taxon>Dinophyceae</taxon>
        <taxon>Suessiales</taxon>
        <taxon>Symbiodiniaceae</taxon>
        <taxon>Symbiodinium</taxon>
    </lineage>
</organism>
<comment type="caution">
    <text evidence="1">The sequence shown here is derived from an EMBL/GenBank/DDBJ whole genome shotgun (WGS) entry which is preliminary data.</text>
</comment>
<dbReference type="EMBL" id="CAJNJA010009244">
    <property type="protein sequence ID" value="CAE7244554.1"/>
    <property type="molecule type" value="Genomic_DNA"/>
</dbReference>
<sequence length="51" mass="6019">VFLNVYIGLLGELYGRAVQRKSQLYNHYLASYAYRNLARWCRLSCETCRGE</sequence>
<keyword evidence="2" id="KW-1185">Reference proteome</keyword>
<dbReference type="Proteomes" id="UP000601435">
    <property type="component" value="Unassembled WGS sequence"/>
</dbReference>
<gene>
    <name evidence="1" type="ORF">SNEC2469_LOCUS4668</name>
</gene>
<proteinExistence type="predicted"/>
<reference evidence="1" key="1">
    <citation type="submission" date="2021-02" db="EMBL/GenBank/DDBJ databases">
        <authorList>
            <person name="Dougan E. K."/>
            <person name="Rhodes N."/>
            <person name="Thang M."/>
            <person name="Chan C."/>
        </authorList>
    </citation>
    <scope>NUCLEOTIDE SEQUENCE</scope>
</reference>
<evidence type="ECO:0000313" key="2">
    <source>
        <dbReference type="Proteomes" id="UP000601435"/>
    </source>
</evidence>